<dbReference type="GO" id="GO:0015562">
    <property type="term" value="F:efflux transmembrane transporter activity"/>
    <property type="evidence" value="ECO:0007669"/>
    <property type="project" value="TreeGrafter"/>
</dbReference>
<dbReference type="Gene3D" id="1.10.287.470">
    <property type="entry name" value="Helix hairpin bin"/>
    <property type="match status" value="2"/>
</dbReference>
<evidence type="ECO:0000256" key="2">
    <source>
        <dbReference type="SAM" id="Coils"/>
    </source>
</evidence>
<keyword evidence="2" id="KW-0175">Coiled coil</keyword>
<evidence type="ECO:0000313" key="4">
    <source>
        <dbReference type="EMBL" id="THH39175.1"/>
    </source>
</evidence>
<dbReference type="GO" id="GO:1990281">
    <property type="term" value="C:efflux pump complex"/>
    <property type="evidence" value="ECO:0007669"/>
    <property type="project" value="TreeGrafter"/>
</dbReference>
<dbReference type="Gene3D" id="2.40.420.20">
    <property type="match status" value="1"/>
</dbReference>
<dbReference type="PANTHER" id="PTHR30469:SF29">
    <property type="entry name" value="BLR2860 PROTEIN"/>
    <property type="match status" value="1"/>
</dbReference>
<comment type="similarity">
    <text evidence="1">Belongs to the membrane fusion protein (MFP) (TC 8.A.1) family.</text>
</comment>
<dbReference type="PANTHER" id="PTHR30469">
    <property type="entry name" value="MULTIDRUG RESISTANCE PROTEIN MDTA"/>
    <property type="match status" value="1"/>
</dbReference>
<evidence type="ECO:0000313" key="5">
    <source>
        <dbReference type="Proteomes" id="UP000306602"/>
    </source>
</evidence>
<dbReference type="InterPro" id="IPR058792">
    <property type="entry name" value="Beta-barrel_RND_2"/>
</dbReference>
<dbReference type="SUPFAM" id="SSF111369">
    <property type="entry name" value="HlyD-like secretion proteins"/>
    <property type="match status" value="2"/>
</dbReference>
<dbReference type="OrthoDB" id="9806939at2"/>
<dbReference type="RefSeq" id="WP_136461144.1">
    <property type="nucleotide sequence ID" value="NZ_SRKY01000001.1"/>
</dbReference>
<name>A0A4S4NJT7_9RHOB</name>
<protein>
    <submittedName>
        <fullName evidence="4">Efflux RND transporter periplasmic adaptor subunit</fullName>
    </submittedName>
</protein>
<dbReference type="AlphaFoldDB" id="A0A4S4NJT7"/>
<dbReference type="Gene3D" id="2.40.50.100">
    <property type="match status" value="2"/>
</dbReference>
<evidence type="ECO:0000259" key="3">
    <source>
        <dbReference type="Pfam" id="PF25954"/>
    </source>
</evidence>
<gene>
    <name evidence="4" type="ORF">E4Z66_01355</name>
</gene>
<feature type="coiled-coil region" evidence="2">
    <location>
        <begin position="210"/>
        <end position="237"/>
    </location>
</feature>
<dbReference type="Proteomes" id="UP000306602">
    <property type="component" value="Unassembled WGS sequence"/>
</dbReference>
<accession>A0A4S4NJT7</accession>
<reference evidence="4 5" key="1">
    <citation type="submission" date="2019-04" db="EMBL/GenBank/DDBJ databases">
        <title>Shimia ponticola sp. nov., isolated from seawater.</title>
        <authorList>
            <person name="Kim Y.-O."/>
            <person name="Yoon J.-H."/>
        </authorList>
    </citation>
    <scope>NUCLEOTIDE SEQUENCE [LARGE SCALE GENOMIC DNA]</scope>
    <source>
        <strain evidence="4 5">MYP11</strain>
    </source>
</reference>
<keyword evidence="5" id="KW-1185">Reference proteome</keyword>
<dbReference type="Gene3D" id="2.40.30.170">
    <property type="match status" value="1"/>
</dbReference>
<feature type="coiled-coil region" evidence="2">
    <location>
        <begin position="123"/>
        <end position="164"/>
    </location>
</feature>
<proteinExistence type="inferred from homology"/>
<feature type="domain" description="CusB-like beta-barrel" evidence="3">
    <location>
        <begin position="272"/>
        <end position="343"/>
    </location>
</feature>
<dbReference type="Pfam" id="PF25954">
    <property type="entry name" value="Beta-barrel_RND_2"/>
    <property type="match status" value="1"/>
</dbReference>
<dbReference type="EMBL" id="SRKY01000001">
    <property type="protein sequence ID" value="THH39175.1"/>
    <property type="molecule type" value="Genomic_DNA"/>
</dbReference>
<organism evidence="4 5">
    <name type="scientific">Aliishimia ponticola</name>
    <dbReference type="NCBI Taxonomy" id="2499833"/>
    <lineage>
        <taxon>Bacteria</taxon>
        <taxon>Pseudomonadati</taxon>
        <taxon>Pseudomonadota</taxon>
        <taxon>Alphaproteobacteria</taxon>
        <taxon>Rhodobacterales</taxon>
        <taxon>Paracoccaceae</taxon>
        <taxon>Aliishimia</taxon>
    </lineage>
</organism>
<evidence type="ECO:0000256" key="1">
    <source>
        <dbReference type="ARBA" id="ARBA00009477"/>
    </source>
</evidence>
<comment type="caution">
    <text evidence="4">The sequence shown here is derived from an EMBL/GenBank/DDBJ whole genome shotgun (WGS) entry which is preliminary data.</text>
</comment>
<dbReference type="InterPro" id="IPR006143">
    <property type="entry name" value="RND_pump_MFP"/>
</dbReference>
<dbReference type="NCBIfam" id="TIGR01730">
    <property type="entry name" value="RND_mfp"/>
    <property type="match status" value="1"/>
</dbReference>
<sequence>MRVFPVLLSILVGGLLYLWIMEREWLYARIGIDTAPAEDAAQTSAVDTAPDDAELIKVIAVHSTAQVIDTAVVLRGETEALRQVDVRSETSATVVSTPLRKGAFVEEGQILCELDPGTRPAIVAEARARLSEAKSRVTEAEARGPEAQARLAEAEARLEEALTNDNVAVQLSSGGYASDTRVKNTRAALAAARAGVEAARSGLKTAQAGVDSARAGVESAQASVAAAEKEIERLTLVAPFAGLLESDGAELGTLLQTGGLCATVIQLDPIKLVAFVPETDVSRIKLGAQASARLTDGQQVSGVVTFLSRSADETTRTFRVEIEADNAELDIRDGQTAEILISTAGQEAHLLPASALTLNDEGTLGLRVLSAGNIVAFAPVTILRDTTQGVWLTGLPPQADVIIVGQEYVTEGVRVAPSYEKAKT</sequence>